<dbReference type="InterPro" id="IPR037523">
    <property type="entry name" value="VOC_core"/>
</dbReference>
<reference evidence="2" key="1">
    <citation type="submission" date="2018-05" db="EMBL/GenBank/DDBJ databases">
        <authorList>
            <person name="Lanie J.A."/>
            <person name="Ng W.-L."/>
            <person name="Kazmierczak K.M."/>
            <person name="Andrzejewski T.M."/>
            <person name="Davidsen T.M."/>
            <person name="Wayne K.J."/>
            <person name="Tettelin H."/>
            <person name="Glass J.I."/>
            <person name="Rusch D."/>
            <person name="Podicherti R."/>
            <person name="Tsui H.-C.T."/>
            <person name="Winkler M.E."/>
        </authorList>
    </citation>
    <scope>NUCLEOTIDE SEQUENCE</scope>
</reference>
<name>A0A381TQL0_9ZZZZ</name>
<gene>
    <name evidence="2" type="ORF">METZ01_LOCUS71179</name>
</gene>
<dbReference type="SUPFAM" id="SSF54593">
    <property type="entry name" value="Glyoxalase/Bleomycin resistance protein/Dihydroxybiphenyl dioxygenase"/>
    <property type="match status" value="1"/>
</dbReference>
<sequence length="152" mass="16545">MEAICVTHVGVCVRDMAESLKFYRDALGMKVIGEKITDITEGGTQTARLDNYALERDTRHWVSLAYGDNLTPTLTLTSHPGEKSDGKPILLDQLGISHISFGVADVAGLADELEVKGYQLAGSRESYTDANGNIKSIYVRDPDGILVQFNTP</sequence>
<dbReference type="InterPro" id="IPR050383">
    <property type="entry name" value="GlyoxalaseI/FosfomycinResist"/>
</dbReference>
<feature type="domain" description="VOC" evidence="1">
    <location>
        <begin position="5"/>
        <end position="152"/>
    </location>
</feature>
<dbReference type="PANTHER" id="PTHR21366:SF14">
    <property type="entry name" value="GLYOXALASE DOMAIN-CONTAINING PROTEIN 5"/>
    <property type="match status" value="1"/>
</dbReference>
<organism evidence="2">
    <name type="scientific">marine metagenome</name>
    <dbReference type="NCBI Taxonomy" id="408172"/>
    <lineage>
        <taxon>unclassified sequences</taxon>
        <taxon>metagenomes</taxon>
        <taxon>ecological metagenomes</taxon>
    </lineage>
</organism>
<dbReference type="AlphaFoldDB" id="A0A381TQL0"/>
<dbReference type="Gene3D" id="3.10.180.10">
    <property type="entry name" value="2,3-Dihydroxybiphenyl 1,2-Dioxygenase, domain 1"/>
    <property type="match status" value="1"/>
</dbReference>
<evidence type="ECO:0000313" key="2">
    <source>
        <dbReference type="EMBL" id="SVA18325.1"/>
    </source>
</evidence>
<dbReference type="EMBL" id="UINC01004994">
    <property type="protein sequence ID" value="SVA18325.1"/>
    <property type="molecule type" value="Genomic_DNA"/>
</dbReference>
<dbReference type="CDD" id="cd06587">
    <property type="entry name" value="VOC"/>
    <property type="match status" value="1"/>
</dbReference>
<evidence type="ECO:0000259" key="1">
    <source>
        <dbReference type="PROSITE" id="PS51819"/>
    </source>
</evidence>
<protein>
    <recommendedName>
        <fullName evidence="1">VOC domain-containing protein</fullName>
    </recommendedName>
</protein>
<dbReference type="PROSITE" id="PS51819">
    <property type="entry name" value="VOC"/>
    <property type="match status" value="1"/>
</dbReference>
<dbReference type="Pfam" id="PF00903">
    <property type="entry name" value="Glyoxalase"/>
    <property type="match status" value="1"/>
</dbReference>
<dbReference type="InterPro" id="IPR029068">
    <property type="entry name" value="Glyas_Bleomycin-R_OHBP_Dase"/>
</dbReference>
<dbReference type="PANTHER" id="PTHR21366">
    <property type="entry name" value="GLYOXALASE FAMILY PROTEIN"/>
    <property type="match status" value="1"/>
</dbReference>
<accession>A0A381TQL0</accession>
<proteinExistence type="predicted"/>
<dbReference type="InterPro" id="IPR004360">
    <property type="entry name" value="Glyas_Fos-R_dOase_dom"/>
</dbReference>